<proteinExistence type="predicted"/>
<evidence type="ECO:0000313" key="3">
    <source>
        <dbReference type="Proteomes" id="UP001500359"/>
    </source>
</evidence>
<evidence type="ECO:0000313" key="2">
    <source>
        <dbReference type="EMBL" id="GAA0856803.1"/>
    </source>
</evidence>
<sequence length="194" mass="22506">MQRETTIGLNKIFLGFKKFKFYPNYYVCVNKKVLEQAQQDIKQLTCRKFLSNRCGNLFQNDYLTHVIDTSAPSARFCKNIESNIEEGWTVTYAALQIAYYLGFKEVFIIGMDHSFQYNGAPNAESIMTQKDPNHFSDEYFAKGCTWDNPDLKNSERSYEIARQVYENSGRRIYDATVGGNCDVFEKVDYTSVFL</sequence>
<dbReference type="Pfam" id="PF01973">
    <property type="entry name" value="MptE-like"/>
    <property type="match status" value="1"/>
</dbReference>
<dbReference type="EMBL" id="BAAAFD010000005">
    <property type="protein sequence ID" value="GAA0856803.1"/>
    <property type="molecule type" value="Genomic_DNA"/>
</dbReference>
<organism evidence="2 3">
    <name type="scientific">Aliiglaciecola litoralis</name>
    <dbReference type="NCBI Taxonomy" id="582857"/>
    <lineage>
        <taxon>Bacteria</taxon>
        <taxon>Pseudomonadati</taxon>
        <taxon>Pseudomonadota</taxon>
        <taxon>Gammaproteobacteria</taxon>
        <taxon>Alteromonadales</taxon>
        <taxon>Alteromonadaceae</taxon>
        <taxon>Aliiglaciecola</taxon>
    </lineage>
</organism>
<feature type="domain" description="6-hydroxymethylpterin diphosphokinase MptE-like" evidence="1">
    <location>
        <begin position="50"/>
        <end position="117"/>
    </location>
</feature>
<protein>
    <recommendedName>
        <fullName evidence="1">6-hydroxymethylpterin diphosphokinase MptE-like domain-containing protein</fullName>
    </recommendedName>
</protein>
<dbReference type="InterPro" id="IPR002826">
    <property type="entry name" value="MptE-like"/>
</dbReference>
<accession>A0ABN1LJB1</accession>
<gene>
    <name evidence="2" type="ORF">GCM10009114_20080</name>
</gene>
<dbReference type="Gene3D" id="3.90.1480.10">
    <property type="entry name" value="Alpha-2,3-sialyltransferase"/>
    <property type="match status" value="1"/>
</dbReference>
<reference evidence="2 3" key="1">
    <citation type="journal article" date="2019" name="Int. J. Syst. Evol. Microbiol.">
        <title>The Global Catalogue of Microorganisms (GCM) 10K type strain sequencing project: providing services to taxonomists for standard genome sequencing and annotation.</title>
        <authorList>
            <consortium name="The Broad Institute Genomics Platform"/>
            <consortium name="The Broad Institute Genome Sequencing Center for Infectious Disease"/>
            <person name="Wu L."/>
            <person name="Ma J."/>
        </authorList>
    </citation>
    <scope>NUCLEOTIDE SEQUENCE [LARGE SCALE GENOMIC DNA]</scope>
    <source>
        <strain evidence="2 3">JCM 15896</strain>
    </source>
</reference>
<evidence type="ECO:0000259" key="1">
    <source>
        <dbReference type="Pfam" id="PF01973"/>
    </source>
</evidence>
<dbReference type="Proteomes" id="UP001500359">
    <property type="component" value="Unassembled WGS sequence"/>
</dbReference>
<keyword evidence="3" id="KW-1185">Reference proteome</keyword>
<name>A0ABN1LJB1_9ALTE</name>
<comment type="caution">
    <text evidence="2">The sequence shown here is derived from an EMBL/GenBank/DDBJ whole genome shotgun (WGS) entry which is preliminary data.</text>
</comment>